<dbReference type="InterPro" id="IPR036220">
    <property type="entry name" value="UDP-Glc/GDP-Man_DH_C_sf"/>
</dbReference>
<dbReference type="GO" id="GO:0051287">
    <property type="term" value="F:NAD binding"/>
    <property type="evidence" value="ECO:0007669"/>
    <property type="project" value="InterPro"/>
</dbReference>
<dbReference type="Pfam" id="PF03720">
    <property type="entry name" value="UDPG_MGDP_dh_C"/>
    <property type="match status" value="1"/>
</dbReference>
<keyword evidence="2 3" id="KW-0560">Oxidoreductase</keyword>
<dbReference type="PIRSF" id="PIRSF000124">
    <property type="entry name" value="UDPglc_GDPman_dh"/>
    <property type="match status" value="1"/>
</dbReference>
<keyword evidence="3" id="KW-0520">NAD</keyword>
<dbReference type="GO" id="GO:0003979">
    <property type="term" value="F:UDP-glucose 6-dehydrogenase activity"/>
    <property type="evidence" value="ECO:0007669"/>
    <property type="project" value="UniProtKB-EC"/>
</dbReference>
<comment type="caution">
    <text evidence="6">The sequence shown here is derived from an EMBL/GenBank/DDBJ whole genome shotgun (WGS) entry which is preliminary data.</text>
</comment>
<keyword evidence="7" id="KW-1185">Reference proteome</keyword>
<gene>
    <name evidence="6" type="ORF">IOQ59_04055</name>
</gene>
<reference evidence="6" key="1">
    <citation type="submission" date="2020-10" db="EMBL/GenBank/DDBJ databases">
        <title>Bacterium isolated from coastal waters sediment.</title>
        <authorList>
            <person name="Chen R.-J."/>
            <person name="Lu D.-C."/>
            <person name="Zhu K.-L."/>
            <person name="Du Z.-J."/>
        </authorList>
    </citation>
    <scope>NUCLEOTIDE SEQUENCE</scope>
    <source>
        <strain evidence="6">N1Y112</strain>
    </source>
</reference>
<evidence type="ECO:0000256" key="2">
    <source>
        <dbReference type="ARBA" id="ARBA00023002"/>
    </source>
</evidence>
<comment type="catalytic activity">
    <reaction evidence="3">
        <text>UDP-alpha-D-glucose + 2 NAD(+) + H2O = UDP-alpha-D-glucuronate + 2 NADH + 3 H(+)</text>
        <dbReference type="Rhea" id="RHEA:23596"/>
        <dbReference type="ChEBI" id="CHEBI:15377"/>
        <dbReference type="ChEBI" id="CHEBI:15378"/>
        <dbReference type="ChEBI" id="CHEBI:57540"/>
        <dbReference type="ChEBI" id="CHEBI:57945"/>
        <dbReference type="ChEBI" id="CHEBI:58052"/>
        <dbReference type="ChEBI" id="CHEBI:58885"/>
        <dbReference type="EC" id="1.1.1.22"/>
    </reaction>
</comment>
<dbReference type="PANTHER" id="PTHR43750">
    <property type="entry name" value="UDP-GLUCOSE 6-DEHYDROGENASE TUAD"/>
    <property type="match status" value="1"/>
</dbReference>
<dbReference type="Gene3D" id="3.40.50.720">
    <property type="entry name" value="NAD(P)-binding Rossmann-like Domain"/>
    <property type="match status" value="2"/>
</dbReference>
<feature type="domain" description="UDP-glucose/GDP-mannose dehydrogenase C-terminal" evidence="5">
    <location>
        <begin position="300"/>
        <end position="404"/>
    </location>
</feature>
<dbReference type="EC" id="1.1.1.22" evidence="3"/>
<dbReference type="SUPFAM" id="SSF48179">
    <property type="entry name" value="6-phosphogluconate dehydrogenase C-terminal domain-like"/>
    <property type="match status" value="1"/>
</dbReference>
<evidence type="ECO:0000256" key="3">
    <source>
        <dbReference type="PIRNR" id="PIRNR000124"/>
    </source>
</evidence>
<dbReference type="Pfam" id="PF00984">
    <property type="entry name" value="UDPG_MGDP_dh"/>
    <property type="match status" value="1"/>
</dbReference>
<evidence type="ECO:0000313" key="6">
    <source>
        <dbReference type="EMBL" id="MBE9396430.1"/>
    </source>
</evidence>
<evidence type="ECO:0000256" key="4">
    <source>
        <dbReference type="PIRSR" id="PIRSR500134-2"/>
    </source>
</evidence>
<name>A0A8J7F7B4_9GAMM</name>
<feature type="binding site" evidence="4">
    <location>
        <position position="307"/>
    </location>
    <ligand>
        <name>substrate</name>
    </ligand>
</feature>
<dbReference type="InterPro" id="IPR028357">
    <property type="entry name" value="UDPglc_DH_bac"/>
</dbReference>
<dbReference type="PANTHER" id="PTHR43750:SF3">
    <property type="entry name" value="UDP-GLUCOSE 6-DEHYDROGENASE TUAD"/>
    <property type="match status" value="1"/>
</dbReference>
<dbReference type="EMBL" id="JADEYS010000003">
    <property type="protein sequence ID" value="MBE9396430.1"/>
    <property type="molecule type" value="Genomic_DNA"/>
</dbReference>
<accession>A0A8J7F7B4</accession>
<dbReference type="AlphaFoldDB" id="A0A8J7F7B4"/>
<proteinExistence type="inferred from homology"/>
<dbReference type="SUPFAM" id="SSF51735">
    <property type="entry name" value="NAD(P)-binding Rossmann-fold domains"/>
    <property type="match status" value="1"/>
</dbReference>
<organism evidence="6 7">
    <name type="scientific">Pontibacterium sinense</name>
    <dbReference type="NCBI Taxonomy" id="2781979"/>
    <lineage>
        <taxon>Bacteria</taxon>
        <taxon>Pseudomonadati</taxon>
        <taxon>Pseudomonadota</taxon>
        <taxon>Gammaproteobacteria</taxon>
        <taxon>Oceanospirillales</taxon>
        <taxon>Oceanospirillaceae</taxon>
        <taxon>Pontibacterium</taxon>
    </lineage>
</organism>
<dbReference type="InterPro" id="IPR014026">
    <property type="entry name" value="UDP-Glc/GDP-Man_DH_dimer"/>
</dbReference>
<dbReference type="NCBIfam" id="TIGR03026">
    <property type="entry name" value="NDP-sugDHase"/>
    <property type="match status" value="1"/>
</dbReference>
<evidence type="ECO:0000259" key="5">
    <source>
        <dbReference type="SMART" id="SM00984"/>
    </source>
</evidence>
<dbReference type="RefSeq" id="WP_193951983.1">
    <property type="nucleotide sequence ID" value="NZ_JADEYS010000003.1"/>
</dbReference>
<dbReference type="GO" id="GO:0000271">
    <property type="term" value="P:polysaccharide biosynthetic process"/>
    <property type="evidence" value="ECO:0007669"/>
    <property type="project" value="InterPro"/>
</dbReference>
<evidence type="ECO:0000313" key="7">
    <source>
        <dbReference type="Proteomes" id="UP000640333"/>
    </source>
</evidence>
<sequence length="422" mass="46810">MKVIIYGNNMSAMGAAGVLARTGNAVYLPISSHDLDSRRISVTEPGLRGLLQSQFDSGRLRSYDPLHPPADADIHWLTLESQEYEEAAKIVADVASRHEGPLLFINQSIFGIGSTSRLNAVLGNDEHRTVVYVPDSLRGGRALESFIHPDQLVIGSDSQWAISKITAMSRVLMGPNQRIRIMTPQEAEFATLALNGMLAMRLSYINELANLADSMGIDIETVRDTIAGDTRIGKHFLNPGCGFGGEKFSDHLLLFSDFLKEKRRSSLLRTVIDINERQKETLFRKLWRHFQGNLKGCKVAIWGASYKSGTADIHNAPSLATIDACMAQGVEVRVHDPLALQNLAEHYKNADNLVLCSTPEQAADGADALLLITEWPEYGMRDFDRIVSSMRRPLLLDGRNVYDPGEMKDYGFHYHGIGRKAF</sequence>
<dbReference type="UniPathway" id="UPA00038">
    <property type="reaction ID" value="UER00491"/>
</dbReference>
<comment type="similarity">
    <text evidence="3">Belongs to the UDP-glucose/GDP-mannose dehydrogenase family.</text>
</comment>
<dbReference type="InterPro" id="IPR036291">
    <property type="entry name" value="NAD(P)-bd_dom_sf"/>
</dbReference>
<feature type="binding site" evidence="4">
    <location>
        <begin position="236"/>
        <end position="240"/>
    </location>
    <ligand>
        <name>substrate</name>
    </ligand>
</feature>
<feature type="binding site" evidence="4">
    <location>
        <position position="244"/>
    </location>
    <ligand>
        <name>substrate</name>
    </ligand>
</feature>
<dbReference type="Gene3D" id="1.20.5.100">
    <property type="entry name" value="Cytochrome c1, transmembrane anchor, C-terminal"/>
    <property type="match status" value="1"/>
</dbReference>
<dbReference type="Proteomes" id="UP000640333">
    <property type="component" value="Unassembled WGS sequence"/>
</dbReference>
<dbReference type="InterPro" id="IPR008927">
    <property type="entry name" value="6-PGluconate_DH-like_C_sf"/>
</dbReference>
<dbReference type="SMART" id="SM00984">
    <property type="entry name" value="UDPG_MGDP_dh_C"/>
    <property type="match status" value="1"/>
</dbReference>
<evidence type="ECO:0000256" key="1">
    <source>
        <dbReference type="ARBA" id="ARBA00015132"/>
    </source>
</evidence>
<dbReference type="SUPFAM" id="SSF52413">
    <property type="entry name" value="UDP-glucose/GDP-mannose dehydrogenase C-terminal domain"/>
    <property type="match status" value="1"/>
</dbReference>
<dbReference type="InterPro" id="IPR017476">
    <property type="entry name" value="UDP-Glc/GDP-Man"/>
</dbReference>
<dbReference type="PIRSF" id="PIRSF500134">
    <property type="entry name" value="UDPglc_DH_bac"/>
    <property type="match status" value="1"/>
</dbReference>
<dbReference type="InterPro" id="IPR014027">
    <property type="entry name" value="UDP-Glc/GDP-Man_DH_C"/>
</dbReference>
<protein>
    <recommendedName>
        <fullName evidence="1 3">UDP-glucose 6-dehydrogenase</fullName>
        <ecNumber evidence="3">1.1.1.22</ecNumber>
    </recommendedName>
</protein>
<dbReference type="GO" id="GO:0006065">
    <property type="term" value="P:UDP-glucuronate biosynthetic process"/>
    <property type="evidence" value="ECO:0007669"/>
    <property type="project" value="UniProtKB-UniPathway"/>
</dbReference>